<evidence type="ECO:0000313" key="3">
    <source>
        <dbReference type="RefSeq" id="XP_033580893.1"/>
    </source>
</evidence>
<name>A0A6A6YZL0_9PEZI</name>
<evidence type="ECO:0000313" key="2">
    <source>
        <dbReference type="Proteomes" id="UP000504636"/>
    </source>
</evidence>
<dbReference type="GeneID" id="54468601"/>
<protein>
    <recommendedName>
        <fullName evidence="4">Protein HRI1</fullName>
    </recommendedName>
</protein>
<dbReference type="EMBL" id="MU003695">
    <property type="protein sequence ID" value="KAF2813929.1"/>
    <property type="molecule type" value="Genomic_DNA"/>
</dbReference>
<evidence type="ECO:0008006" key="4">
    <source>
        <dbReference type="Google" id="ProtNLM"/>
    </source>
</evidence>
<dbReference type="Proteomes" id="UP000504636">
    <property type="component" value="Unplaced"/>
</dbReference>
<evidence type="ECO:0000313" key="1">
    <source>
        <dbReference type="EMBL" id="KAF2813929.1"/>
    </source>
</evidence>
<dbReference type="RefSeq" id="XP_033580893.1">
    <property type="nucleotide sequence ID" value="XM_033727708.1"/>
</dbReference>
<keyword evidence="2" id="KW-1185">Reference proteome</keyword>
<dbReference type="InterPro" id="IPR031818">
    <property type="entry name" value="Hri1"/>
</dbReference>
<reference evidence="3" key="3">
    <citation type="submission" date="2025-04" db="UniProtKB">
        <authorList>
            <consortium name="RefSeq"/>
        </authorList>
    </citation>
    <scope>IDENTIFICATION</scope>
    <source>
        <strain evidence="3">CBS 304.34</strain>
    </source>
</reference>
<organism evidence="1">
    <name type="scientific">Mytilinidion resinicola</name>
    <dbReference type="NCBI Taxonomy" id="574789"/>
    <lineage>
        <taxon>Eukaryota</taxon>
        <taxon>Fungi</taxon>
        <taxon>Dikarya</taxon>
        <taxon>Ascomycota</taxon>
        <taxon>Pezizomycotina</taxon>
        <taxon>Dothideomycetes</taxon>
        <taxon>Pleosporomycetidae</taxon>
        <taxon>Mytilinidiales</taxon>
        <taxon>Mytilinidiaceae</taxon>
        <taxon>Mytilinidion</taxon>
    </lineage>
</organism>
<dbReference type="Gene3D" id="2.40.128.320">
    <property type="entry name" value="Protein HRI1, N-terminal domain"/>
    <property type="match status" value="1"/>
</dbReference>
<dbReference type="CDD" id="cd11693">
    <property type="entry name" value="HRI1_C_like"/>
    <property type="match status" value="1"/>
</dbReference>
<dbReference type="Pfam" id="PF16815">
    <property type="entry name" value="HRI1"/>
    <property type="match status" value="1"/>
</dbReference>
<reference evidence="1 3" key="1">
    <citation type="journal article" date="2020" name="Stud. Mycol.">
        <title>101 Dothideomycetes genomes: a test case for predicting lifestyles and emergence of pathogens.</title>
        <authorList>
            <person name="Haridas S."/>
            <person name="Albert R."/>
            <person name="Binder M."/>
            <person name="Bloem J."/>
            <person name="Labutti K."/>
            <person name="Salamov A."/>
            <person name="Andreopoulos B."/>
            <person name="Baker S."/>
            <person name="Barry K."/>
            <person name="Bills G."/>
            <person name="Bluhm B."/>
            <person name="Cannon C."/>
            <person name="Castanera R."/>
            <person name="Culley D."/>
            <person name="Daum C."/>
            <person name="Ezra D."/>
            <person name="Gonzalez J."/>
            <person name="Henrissat B."/>
            <person name="Kuo A."/>
            <person name="Liang C."/>
            <person name="Lipzen A."/>
            <person name="Lutzoni F."/>
            <person name="Magnuson J."/>
            <person name="Mondo S."/>
            <person name="Nolan M."/>
            <person name="Ohm R."/>
            <person name="Pangilinan J."/>
            <person name="Park H.-J."/>
            <person name="Ramirez L."/>
            <person name="Alfaro M."/>
            <person name="Sun H."/>
            <person name="Tritt A."/>
            <person name="Yoshinaga Y."/>
            <person name="Zwiers L.-H."/>
            <person name="Turgeon B."/>
            <person name="Goodwin S."/>
            <person name="Spatafora J."/>
            <person name="Crous P."/>
            <person name="Grigoriev I."/>
        </authorList>
    </citation>
    <scope>NUCLEOTIDE SEQUENCE</scope>
    <source>
        <strain evidence="1 3">CBS 304.34</strain>
    </source>
</reference>
<sequence>MSMPNISVREYICWQGDTPSEPTSTLVTTSKENYYVDIRIYKRLHLSDPELPLPNNGGPIHRLEWAFAGLSESWAVNADTDSLSHSLAPTSSNAPQPKNARWWHWLDSHYALLPAHWLPTTIPYEQYTARARTDDPFIDIASPTFSTASTLISGEPPAATTATTPPLRNFAPVLDAGVLHPVPHDAALTLETGVMTYSPTGLQTPYEEMWRDVAATAADVGTEAKYSVVLTLEMPLICARGMVVRVGQWCQGVLMIGAQVTCERWEFVWEDGKKGRDGEWVRRVRLGDGFLPTGVAFRTPEVKVGNTCKNGDMVWVVREKFEWSG</sequence>
<dbReference type="AlphaFoldDB" id="A0A6A6YZL0"/>
<gene>
    <name evidence="1 3" type="ORF">BDZ99DRAFT_567642</name>
</gene>
<dbReference type="InterPro" id="IPR043047">
    <property type="entry name" value="Hri1_N_sf"/>
</dbReference>
<accession>A0A6A6YZL0</accession>
<proteinExistence type="predicted"/>
<dbReference type="OrthoDB" id="4045395at2759"/>
<reference evidence="3" key="2">
    <citation type="submission" date="2020-04" db="EMBL/GenBank/DDBJ databases">
        <authorList>
            <consortium name="NCBI Genome Project"/>
        </authorList>
    </citation>
    <scope>NUCLEOTIDE SEQUENCE</scope>
    <source>
        <strain evidence="3">CBS 304.34</strain>
    </source>
</reference>